<dbReference type="RefSeq" id="WP_313833941.1">
    <property type="nucleotide sequence ID" value="NZ_JAQOUE010000001.1"/>
</dbReference>
<feature type="transmembrane region" description="Helical" evidence="6">
    <location>
        <begin position="218"/>
        <end position="236"/>
    </location>
</feature>
<feature type="transmembrane region" description="Helical" evidence="6">
    <location>
        <begin position="36"/>
        <end position="53"/>
    </location>
</feature>
<dbReference type="Pfam" id="PF00361">
    <property type="entry name" value="Proton_antipo_M"/>
    <property type="match status" value="1"/>
</dbReference>
<proteinExistence type="predicted"/>
<dbReference type="InterPro" id="IPR003945">
    <property type="entry name" value="NU5C-like"/>
</dbReference>
<evidence type="ECO:0000256" key="4">
    <source>
        <dbReference type="ARBA" id="ARBA00023136"/>
    </source>
</evidence>
<comment type="subcellular location">
    <subcellularLocation>
        <location evidence="1">Endomembrane system</location>
        <topology evidence="1">Multi-pass membrane protein</topology>
    </subcellularLocation>
    <subcellularLocation>
        <location evidence="5">Membrane</location>
        <topology evidence="5">Multi-pass membrane protein</topology>
    </subcellularLocation>
</comment>
<keyword evidence="2 5" id="KW-0812">Transmembrane</keyword>
<organism evidence="9 10">
    <name type="scientific">Candidatus Nitronereus thalassa</name>
    <dbReference type="NCBI Taxonomy" id="3020898"/>
    <lineage>
        <taxon>Bacteria</taxon>
        <taxon>Pseudomonadati</taxon>
        <taxon>Nitrospirota</taxon>
        <taxon>Nitrospiria</taxon>
        <taxon>Nitrospirales</taxon>
        <taxon>Nitrospiraceae</taxon>
        <taxon>Candidatus Nitronereus</taxon>
    </lineage>
</organism>
<evidence type="ECO:0000256" key="3">
    <source>
        <dbReference type="ARBA" id="ARBA00022989"/>
    </source>
</evidence>
<feature type="transmembrane region" description="Helical" evidence="6">
    <location>
        <begin position="289"/>
        <end position="307"/>
    </location>
</feature>
<feature type="transmembrane region" description="Helical" evidence="6">
    <location>
        <begin position="73"/>
        <end position="101"/>
    </location>
</feature>
<comment type="caution">
    <text evidence="9">The sequence shown here is derived from an EMBL/GenBank/DDBJ whole genome shotgun (WGS) entry which is preliminary data.</text>
</comment>
<dbReference type="EMBL" id="JAQOUE010000001">
    <property type="protein sequence ID" value="MDT7043374.1"/>
    <property type="molecule type" value="Genomic_DNA"/>
</dbReference>
<feature type="transmembrane region" description="Helical" evidence="6">
    <location>
        <begin position="170"/>
        <end position="191"/>
    </location>
</feature>
<evidence type="ECO:0000256" key="2">
    <source>
        <dbReference type="ARBA" id="ARBA00022692"/>
    </source>
</evidence>
<feature type="transmembrane region" description="Helical" evidence="6">
    <location>
        <begin position="386"/>
        <end position="408"/>
    </location>
</feature>
<keyword evidence="3 6" id="KW-1133">Transmembrane helix</keyword>
<evidence type="ECO:0000313" key="9">
    <source>
        <dbReference type="EMBL" id="MDT7043374.1"/>
    </source>
</evidence>
<evidence type="ECO:0000256" key="5">
    <source>
        <dbReference type="RuleBase" id="RU000320"/>
    </source>
</evidence>
<feature type="domain" description="NADH:quinone oxidoreductase/Mrp antiporter transmembrane" evidence="7">
    <location>
        <begin position="132"/>
        <end position="368"/>
    </location>
</feature>
<evidence type="ECO:0000256" key="1">
    <source>
        <dbReference type="ARBA" id="ARBA00004127"/>
    </source>
</evidence>
<feature type="domain" description="NADH-Ubiquinone oxidoreductase (complex I) chain 5 N-terminal" evidence="8">
    <location>
        <begin position="74"/>
        <end position="116"/>
    </location>
</feature>
<dbReference type="Pfam" id="PF00662">
    <property type="entry name" value="Proton_antipo_N"/>
    <property type="match status" value="1"/>
</dbReference>
<sequence>MTIFIAILIPLLPISSAFIIGLFGKQLGEQSYKVGVPALVMAFLGSLWLVYAVSVDGPIRIGLPSLSSEAPGWFHLGLFIDRLSAVMIVLITGVSTIIHLFSINYLQGERGYARFYALLGLMTFVILCLVSSANLFMLFVCWQLLSWVLYLLLAYNFSHPPAVDSAFKTLIVHRVGDVAFLGGILLTYHLYGTLEFSELFARAAETATMISLWPGGDLSVSAVTVITLLLFVGAMAKSAQFPLHVWLPDTMDTPTPVSALMHAGIVNAGGFLLNRLAPLYGLSPTTLHVVFAIGMLTVILGASMMLVQNDIKKTLGFSTMAQMGYMIMECGLGAFALAIFHLMAHGLFKATLFLNAGNVIHASRHEPKKPMISHGGAAIPFSRATWITGVGVTLLLPLIILLAAHGILKIPLRDAQGAVIFLFFAWVTASQAMFSLYRLYEASWKVVGVMLLALVMIVFTYLWGAETFTYFLYPQPGVAHQYFQVAALHGGLFDVLVILVTALIILSWAVLYTRASGQRIFLPGWISALRPQLFLLFMNRLYVDQFYNTVSQNIIHFAKRLDHSLAGWRRP</sequence>
<name>A0ABU3KAR9_9BACT</name>
<keyword evidence="10" id="KW-1185">Reference proteome</keyword>
<feature type="transmembrane region" description="Helical" evidence="6">
    <location>
        <begin position="446"/>
        <end position="473"/>
    </location>
</feature>
<feature type="transmembrane region" description="Helical" evidence="6">
    <location>
        <begin position="420"/>
        <end position="440"/>
    </location>
</feature>
<feature type="transmembrane region" description="Helical" evidence="6">
    <location>
        <begin position="136"/>
        <end position="158"/>
    </location>
</feature>
<dbReference type="Proteomes" id="UP001250932">
    <property type="component" value="Unassembled WGS sequence"/>
</dbReference>
<evidence type="ECO:0000313" key="10">
    <source>
        <dbReference type="Proteomes" id="UP001250932"/>
    </source>
</evidence>
<feature type="transmembrane region" description="Helical" evidence="6">
    <location>
        <begin position="113"/>
        <end position="130"/>
    </location>
</feature>
<gene>
    <name evidence="9" type="ORF">PPG34_13520</name>
</gene>
<reference evidence="9 10" key="1">
    <citation type="journal article" date="2023" name="ISME J.">
        <title>Cultivation and genomic characterization of novel and ubiquitous marine nitrite-oxidizing bacteria from the Nitrospirales.</title>
        <authorList>
            <person name="Mueller A.J."/>
            <person name="Daebeler A."/>
            <person name="Herbold C.W."/>
            <person name="Kirkegaard R.H."/>
            <person name="Daims H."/>
        </authorList>
    </citation>
    <scope>NUCLEOTIDE SEQUENCE [LARGE SCALE GENOMIC DNA]</scope>
    <source>
        <strain evidence="9 10">EB</strain>
    </source>
</reference>
<feature type="transmembrane region" description="Helical" evidence="6">
    <location>
        <begin position="327"/>
        <end position="348"/>
    </location>
</feature>
<keyword evidence="4 6" id="KW-0472">Membrane</keyword>
<dbReference type="PRINTS" id="PR01434">
    <property type="entry name" value="NADHDHGNASE5"/>
</dbReference>
<dbReference type="PANTHER" id="PTHR42829:SF1">
    <property type="entry name" value="INORGANIC CARBON TRANSPORTER SUBUNIT DABB-RELATED"/>
    <property type="match status" value="1"/>
</dbReference>
<dbReference type="InterPro" id="IPR001516">
    <property type="entry name" value="Proton_antipo_N"/>
</dbReference>
<evidence type="ECO:0000259" key="7">
    <source>
        <dbReference type="Pfam" id="PF00361"/>
    </source>
</evidence>
<dbReference type="InterPro" id="IPR001750">
    <property type="entry name" value="ND/Mrp_TM"/>
</dbReference>
<evidence type="ECO:0000256" key="6">
    <source>
        <dbReference type="SAM" id="Phobius"/>
    </source>
</evidence>
<protein>
    <submittedName>
        <fullName evidence="9">Proton-conducting transporter membrane subunit</fullName>
    </submittedName>
</protein>
<accession>A0ABU3KAR9</accession>
<feature type="transmembrane region" description="Helical" evidence="6">
    <location>
        <begin position="6"/>
        <end position="24"/>
    </location>
</feature>
<evidence type="ECO:0000259" key="8">
    <source>
        <dbReference type="Pfam" id="PF00662"/>
    </source>
</evidence>
<feature type="transmembrane region" description="Helical" evidence="6">
    <location>
        <begin position="485"/>
        <end position="508"/>
    </location>
</feature>
<dbReference type="PANTHER" id="PTHR42829">
    <property type="entry name" value="NADH-UBIQUINONE OXIDOREDUCTASE CHAIN 5"/>
    <property type="match status" value="1"/>
</dbReference>